<proteinExistence type="predicted"/>
<reference evidence="2" key="1">
    <citation type="submission" date="2021-02" db="EMBL/GenBank/DDBJ databases">
        <authorList>
            <person name="Nowell W R."/>
        </authorList>
    </citation>
    <scope>NUCLEOTIDE SEQUENCE</scope>
</reference>
<name>A0A815HMH1_9BILA</name>
<gene>
    <name evidence="2" type="ORF">JYZ213_LOCUS35227</name>
</gene>
<evidence type="ECO:0000313" key="2">
    <source>
        <dbReference type="EMBL" id="CAF1354479.1"/>
    </source>
</evidence>
<dbReference type="Proteomes" id="UP000663845">
    <property type="component" value="Unassembled WGS sequence"/>
</dbReference>
<evidence type="ECO:0000256" key="1">
    <source>
        <dbReference type="SAM" id="SignalP"/>
    </source>
</evidence>
<feature type="signal peptide" evidence="1">
    <location>
        <begin position="1"/>
        <end position="26"/>
    </location>
</feature>
<comment type="caution">
    <text evidence="2">The sequence shown here is derived from an EMBL/GenBank/DDBJ whole genome shotgun (WGS) entry which is preliminary data.</text>
</comment>
<evidence type="ECO:0000313" key="3">
    <source>
        <dbReference type="Proteomes" id="UP000663845"/>
    </source>
</evidence>
<protein>
    <submittedName>
        <fullName evidence="2">Uncharacterized protein</fullName>
    </submittedName>
</protein>
<dbReference type="EMBL" id="CAJNOG010000769">
    <property type="protein sequence ID" value="CAF1354479.1"/>
    <property type="molecule type" value="Genomic_DNA"/>
</dbReference>
<keyword evidence="1" id="KW-0732">Signal</keyword>
<organism evidence="2 3">
    <name type="scientific">Adineta steineri</name>
    <dbReference type="NCBI Taxonomy" id="433720"/>
    <lineage>
        <taxon>Eukaryota</taxon>
        <taxon>Metazoa</taxon>
        <taxon>Spiralia</taxon>
        <taxon>Gnathifera</taxon>
        <taxon>Rotifera</taxon>
        <taxon>Eurotatoria</taxon>
        <taxon>Bdelloidea</taxon>
        <taxon>Adinetida</taxon>
        <taxon>Adinetidae</taxon>
        <taxon>Adineta</taxon>
    </lineage>
</organism>
<sequence>MAKQYQILNIILVLFVLSIELSTIEANDERNGDVAYFQRSSSKNQIGDSKGKVATYNKNDGSNDFTAYHNGTFEPKMDGVYFTMFAAQIGSPRRVANGDIHMWMQQSGKNEPNSNSIQSVDYGSTSVLVYATVFQTPVDCTFAFLYSAFTVNECTSLGLIATQPEHEPLVPSIIISTVQVSGGTNTIPYAQLFSSKTQLGNSNSDVVILDSSSAVNKLDITTAEKHGIIKYNEAGVYFLIACAQVGSAKDTDASGEVHLWMRLNEKDMPNSNTIKTIRSGNTAVLVSQTVVKLEAEDKVQLVFSTTNKELGLIASKPKNEPLVPGIIFATFRLSNKENPVAYAQLSSSQSQWGCTTPKIVKLDNNDGSNHIKNNNGVMEFEESGTYFVMAAAQCGSDDDNGVGDVRMWLRLNGEDMADSNTIQTVEKDTAVLVCQTAVELKKGDKLEVVLATDVTQGTLGLVATKPHKESAVPSIIVSVFQSTGSTTNSEWTKPGKPNDKEHDYEIIDDVAYLQASSSQNQLTGTNPKAVTYNKVDGVNGYSTVKNNTFLYETPGYYFVMYGAQVGSPSGNGNGEIHLWTRENGEDNPSSNSIQAVERRSLSVLIYDSLIKAPVGHEVTVIIAAHASNKCSSLGLIAQEFKHEPLVPSIIRSEIQLSDIDHPVHNLILTNSKTQLGSSNSKAITYDQDQSFGIGIPTARSDGSVKFNTSGTYFVIYIGQGGSTDDTRASGEIYLGPQLNGKDIPNSNIIHSVRSGSDRGAVCQTIVKVEANDKLRYVFSTTNEKLGFIATAPKNEPSVVSSVLTIFELGTKENPVPYAQLSSSQSQWGCITSKKVDLSNNDGSHRIKNNDGVIEFEEPGTYFMMAVGQTGSYDGKGNGDVHLWMRLNGKDVADSNTIQTVDGDTIVLVCQAVIKMEAGDKLELMFSADVAKGKLGFVTSQPGILGAQIGGPRRNGKGQIDIWIRQNGVNAPDSTGIQSVDHGSTSVFVYPSVFQASANYKFEAVYSGHADEECTRLGLIATKPEKEPLVPSVIITIIQLSDGNNTIPNAQLFSSKTQLGNSDPQVVILDGVSAAVRIDTTTANEHGTIKYTEAGVYFLIVSTEVGSAEGTHASGEVHLWMRLNGKDMPNSNSVQTIRNGSAAIVISQVVIKLKANDKVQLMLSTTNKELGVIVSKPKSEPGVVGMALSTFQLLNEEKPIPYAQLSSSQSQWGCITPKTVKLDSNDGLECIKNDNGILEFEESGTYFVMAAAQVGSDKEDGIGDAHLWMKLNGKDIANSNTIQTVNRDTSVLVCQTAIKIKAGDKIEMVFSTDVSEGTVGLVATKPHKESAVPSMIVSVFKSSYVKHT</sequence>
<accession>A0A815HMH1</accession>
<feature type="chain" id="PRO_5032520060" evidence="1">
    <location>
        <begin position="27"/>
        <end position="1347"/>
    </location>
</feature>